<dbReference type="PANTHER" id="PTHR33794">
    <property type="entry name" value="BACILLOLYSIN"/>
    <property type="match status" value="1"/>
</dbReference>
<evidence type="ECO:0000313" key="10">
    <source>
        <dbReference type="Proteomes" id="UP000697710"/>
    </source>
</evidence>
<dbReference type="GO" id="GO:0008237">
    <property type="term" value="F:metallopeptidase activity"/>
    <property type="evidence" value="ECO:0007669"/>
    <property type="project" value="UniProtKB-KW"/>
</dbReference>
<dbReference type="InterPro" id="IPR050728">
    <property type="entry name" value="Zinc_Metalloprotease_M4"/>
</dbReference>
<comment type="caution">
    <text evidence="9">The sequence shown here is derived from an EMBL/GenBank/DDBJ whole genome shotgun (WGS) entry which is preliminary data.</text>
</comment>
<gene>
    <name evidence="9" type="ORF">KC729_13470</name>
</gene>
<feature type="chain" id="PRO_5037420473" evidence="6">
    <location>
        <begin position="20"/>
        <end position="972"/>
    </location>
</feature>
<feature type="signal peptide" evidence="6">
    <location>
        <begin position="1"/>
        <end position="19"/>
    </location>
</feature>
<dbReference type="Gene3D" id="3.10.170.10">
    <property type="match status" value="1"/>
</dbReference>
<evidence type="ECO:0000256" key="3">
    <source>
        <dbReference type="ARBA" id="ARBA00022801"/>
    </source>
</evidence>
<dbReference type="InterPro" id="IPR011096">
    <property type="entry name" value="FTP_domain"/>
</dbReference>
<reference evidence="9" key="1">
    <citation type="submission" date="2020-04" db="EMBL/GenBank/DDBJ databases">
        <authorList>
            <person name="Zhang T."/>
        </authorList>
    </citation>
    <scope>NUCLEOTIDE SEQUENCE</scope>
    <source>
        <strain evidence="9">HKST-UBA01</strain>
    </source>
</reference>
<dbReference type="Gene3D" id="3.10.450.490">
    <property type="match status" value="1"/>
</dbReference>
<sequence>MKRMAPSLLFAFLATAAMVGEGQAFVAPSGTNYEILLPELDMQSISSPAIDAARAQSINSLTAEYGGVWNVYTWNSLANTPSALYGSGHETGRSLATRLSAEQAGRAVIEENAAALGVSDLANLRFLDDPRGAGKVATHFQQTYHGIDVIGGKVYAIFTDSGRVFVMGSDYYNGISLDPNPSILEDEATQIAKNDVPFDPATDSIDGQPELFVLPVPLSDTDVDFHLVWRVRVSTADPLGIWVTHVDAHTGQIVYRYNDVHFLNFSGQEQGNTEVMTLCNGETPGLPHPYQEVTITGVGSTTSDSNGNWTIPYAGTDNRTITSRFYGPYIDVNVNNGTDASFSSTATPGTPFNVLWTDSNSRQDERDSFYAVQQIHDLFERFDPGWFYTNQRITCWVNRNGTCNAYWNGTINFYPAGGGCANTGEIGGVVHHEFGHGVQNALLGQQGSQGLGEGNGDVLANMITLESAIGRGFQSCSQGLRDSDNNLVYPDDVVGQEIHNAGRVIAGFHWDANVVFRGLLGETAGQTKVASDWHFARKLSTPTNQPAQVLATFVTDDDDGNLNNGTPFYDVYCAAATHHGFSCPAVTQGVTIAHDEVWTTTTPGNRTLTANITTTAANIATAEILYSIGDGTGGFTSAPMSPIGGGNYQGTIPGLTHPATVVYYIHAVDNQGNQKTSPALAPFQTYDFDLAQAYDALESESGWVVNLEGTDTATAGQWVRVDPNGTTIQPEDDTTPSPGTMCWVTGNGVPGGAAHTADVDNGVTTLYSPVYNMAGASQLTLKFWQFFSNSTGPNPAQDAWVVQVRNNGGPWVDIINTLDQWDGWDVFQTDLLAIVPAPGDLQFKFTAQDNIAESFVDAGIDDFTILGVLGTVDAPEETSVARFALNPSTPNPTSDIARIRFQVPTTSQVQIKIFDVSGREVSTVADGRFEAGSHTVDWNGRDAAGHEVASGVYYYRMNTGSYTATRSLIISR</sequence>
<keyword evidence="6" id="KW-0732">Signal</keyword>
<keyword evidence="5" id="KW-0482">Metalloprotease</keyword>
<organism evidence="9 10">
    <name type="scientific">Eiseniibacteriota bacterium</name>
    <dbReference type="NCBI Taxonomy" id="2212470"/>
    <lineage>
        <taxon>Bacteria</taxon>
        <taxon>Candidatus Eiseniibacteriota</taxon>
    </lineage>
</organism>
<evidence type="ECO:0000256" key="5">
    <source>
        <dbReference type="ARBA" id="ARBA00023049"/>
    </source>
</evidence>
<dbReference type="InterPro" id="IPR026444">
    <property type="entry name" value="Secre_tail"/>
</dbReference>
<accession>A0A956M0E8</accession>
<dbReference type="GO" id="GO:0046872">
    <property type="term" value="F:metal ion binding"/>
    <property type="evidence" value="ECO:0007669"/>
    <property type="project" value="UniProtKB-KW"/>
</dbReference>
<evidence type="ECO:0000256" key="4">
    <source>
        <dbReference type="ARBA" id="ARBA00022833"/>
    </source>
</evidence>
<dbReference type="Proteomes" id="UP000697710">
    <property type="component" value="Unassembled WGS sequence"/>
</dbReference>
<dbReference type="Pfam" id="PF13860">
    <property type="entry name" value="FlgD_ig"/>
    <property type="match status" value="1"/>
</dbReference>
<dbReference type="NCBIfam" id="TIGR04183">
    <property type="entry name" value="Por_Secre_tail"/>
    <property type="match status" value="1"/>
</dbReference>
<reference evidence="9" key="2">
    <citation type="journal article" date="2021" name="Microbiome">
        <title>Successional dynamics and alternative stable states in a saline activated sludge microbial community over 9 years.</title>
        <authorList>
            <person name="Wang Y."/>
            <person name="Ye J."/>
            <person name="Ju F."/>
            <person name="Liu L."/>
            <person name="Boyd J.A."/>
            <person name="Deng Y."/>
            <person name="Parks D.H."/>
            <person name="Jiang X."/>
            <person name="Yin X."/>
            <person name="Woodcroft B.J."/>
            <person name="Tyson G.W."/>
            <person name="Hugenholtz P."/>
            <person name="Polz M.F."/>
            <person name="Zhang T."/>
        </authorList>
    </citation>
    <scope>NUCLEOTIDE SEQUENCE</scope>
    <source>
        <strain evidence="9">HKST-UBA01</strain>
    </source>
</reference>
<name>A0A956M0E8_UNCEI</name>
<proteinExistence type="predicted"/>
<evidence type="ECO:0000256" key="1">
    <source>
        <dbReference type="ARBA" id="ARBA00022670"/>
    </source>
</evidence>
<dbReference type="InterPro" id="IPR025965">
    <property type="entry name" value="FlgD/Vpr_Ig-like"/>
</dbReference>
<keyword evidence="1" id="KW-0645">Protease</keyword>
<dbReference type="Gene3D" id="2.60.40.4070">
    <property type="match status" value="1"/>
</dbReference>
<feature type="domain" description="FTP" evidence="7">
    <location>
        <begin position="133"/>
        <end position="170"/>
    </location>
</feature>
<protein>
    <submittedName>
        <fullName evidence="9">T9SS type A sorting domain-containing protein</fullName>
    </submittedName>
</protein>
<evidence type="ECO:0000259" key="8">
    <source>
        <dbReference type="Pfam" id="PF13860"/>
    </source>
</evidence>
<keyword evidence="2" id="KW-0479">Metal-binding</keyword>
<evidence type="ECO:0000256" key="6">
    <source>
        <dbReference type="SAM" id="SignalP"/>
    </source>
</evidence>
<dbReference type="PANTHER" id="PTHR33794:SF1">
    <property type="entry name" value="BACILLOLYSIN"/>
    <property type="match status" value="1"/>
</dbReference>
<evidence type="ECO:0000259" key="7">
    <source>
        <dbReference type="Pfam" id="PF07504"/>
    </source>
</evidence>
<evidence type="ECO:0000256" key="2">
    <source>
        <dbReference type="ARBA" id="ARBA00022723"/>
    </source>
</evidence>
<evidence type="ECO:0000313" key="9">
    <source>
        <dbReference type="EMBL" id="MCA9728693.1"/>
    </source>
</evidence>
<keyword evidence="3" id="KW-0378">Hydrolase</keyword>
<dbReference type="EMBL" id="JAGQHR010000451">
    <property type="protein sequence ID" value="MCA9728693.1"/>
    <property type="molecule type" value="Genomic_DNA"/>
</dbReference>
<dbReference type="AlphaFoldDB" id="A0A956M0E8"/>
<dbReference type="SUPFAM" id="SSF55486">
    <property type="entry name" value="Metalloproteases ('zincins'), catalytic domain"/>
    <property type="match status" value="1"/>
</dbReference>
<feature type="domain" description="FlgD/Vpr Ig-like" evidence="8">
    <location>
        <begin position="905"/>
        <end position="959"/>
    </location>
</feature>
<dbReference type="GO" id="GO:0006508">
    <property type="term" value="P:proteolysis"/>
    <property type="evidence" value="ECO:0007669"/>
    <property type="project" value="UniProtKB-KW"/>
</dbReference>
<keyword evidence="4" id="KW-0862">Zinc</keyword>
<dbReference type="Pfam" id="PF07504">
    <property type="entry name" value="FTP"/>
    <property type="match status" value="1"/>
</dbReference>